<feature type="active site" description="Nucleophile; for GATase activity" evidence="9">
    <location>
        <position position="2"/>
    </location>
</feature>
<evidence type="ECO:0000256" key="3">
    <source>
        <dbReference type="ARBA" id="ARBA00016090"/>
    </source>
</evidence>
<dbReference type="NCBIfam" id="NF001484">
    <property type="entry name" value="PRK00331.1"/>
    <property type="match status" value="1"/>
</dbReference>
<evidence type="ECO:0000256" key="1">
    <source>
        <dbReference type="ARBA" id="ARBA00001031"/>
    </source>
</evidence>
<dbReference type="GO" id="GO:0005975">
    <property type="term" value="P:carbohydrate metabolic process"/>
    <property type="evidence" value="ECO:0007669"/>
    <property type="project" value="UniProtKB-UniRule"/>
</dbReference>
<evidence type="ECO:0000256" key="4">
    <source>
        <dbReference type="ARBA" id="ARBA00022490"/>
    </source>
</evidence>
<gene>
    <name evidence="9" type="primary">glmS</name>
    <name evidence="12" type="ORF">B4082_3574</name>
</gene>
<keyword evidence="7" id="KW-0677">Repeat</keyword>
<comment type="subunit">
    <text evidence="9">Homodimer.</text>
</comment>
<comment type="subcellular location">
    <subcellularLocation>
        <location evidence="9">Cytoplasm</location>
    </subcellularLocation>
</comment>
<dbReference type="Pfam" id="PF13522">
    <property type="entry name" value="GATase_6"/>
    <property type="match status" value="1"/>
</dbReference>
<evidence type="ECO:0000313" key="12">
    <source>
        <dbReference type="EMBL" id="KZD31829.1"/>
    </source>
</evidence>
<sequence>MCGIVGFIGEQDAKEILLKGLEKLEYRGYDSAGIAVQAKNGVVVYKEKGRIAKLREIVDENVAASVGIGHTRWATHGVPSKVNAHPHQSTSKRFTLVHNGVIENYELVKKEYLQDVTFVSETDTEVIVQLMEQQVSTGLSVEEAFRNTLSLLHGSYAIGLLDAENPNMIYVAKNKSPLLVGVGDNFNVVASDAMAMLQVTDQFIELMDKEIVIVTKESITIKNLQGETIERAPFTAELDASDIEKGTYPHFMLKEIDEQPLVIRNIIQKYQDENGEIELDQDIRNAILDSDRIYIIACGTSYHAGLVGKQFIEKFAKMPVEVHVASEFSYNMPLLTERPFFIYISQSGETADSRAVLVQTNEMGHKALTITNVPGSTLSREADYTLPLYAGPEIAVASTKAYTAQLAVLSILAADIARAKGEVLDFDLTHELGLVANAMIELCDQKEEMDALAKQFLATTRNCFFIGRSVDFYVGLEGALKLKEISYIQAEGFAGGELKHGTIALIENGTPVIALATQEHVNLGIRGNVKEVVARGANPCIISMKGLEMEGDSFVLPAVHEALAPLVAVIPLQLISYYAALHRECDVDKPRNLAKSVTVE</sequence>
<dbReference type="InterPro" id="IPR035490">
    <property type="entry name" value="GlmS/FrlB_SIS"/>
</dbReference>
<comment type="caution">
    <text evidence="12">The sequence shown here is derived from an EMBL/GenBank/DDBJ whole genome shotgun (WGS) entry which is preliminary data.</text>
</comment>
<dbReference type="GO" id="GO:0004360">
    <property type="term" value="F:glutamine-fructose-6-phosphate transaminase (isomerizing) activity"/>
    <property type="evidence" value="ECO:0007669"/>
    <property type="project" value="UniProtKB-UniRule"/>
</dbReference>
<evidence type="ECO:0000256" key="7">
    <source>
        <dbReference type="ARBA" id="ARBA00022737"/>
    </source>
</evidence>
<evidence type="ECO:0000256" key="9">
    <source>
        <dbReference type="HAMAP-Rule" id="MF_00164"/>
    </source>
</evidence>
<dbReference type="InterPro" id="IPR017932">
    <property type="entry name" value="GATase_2_dom"/>
</dbReference>
<dbReference type="GO" id="GO:0006002">
    <property type="term" value="P:fructose 6-phosphate metabolic process"/>
    <property type="evidence" value="ECO:0007669"/>
    <property type="project" value="TreeGrafter"/>
</dbReference>
<dbReference type="RefSeq" id="WP_063223538.1">
    <property type="nucleotide sequence ID" value="NZ_CP091444.1"/>
</dbReference>
<dbReference type="InterPro" id="IPR035466">
    <property type="entry name" value="GlmS/AgaS_SIS"/>
</dbReference>
<reference evidence="12 13" key="1">
    <citation type="submission" date="2015-09" db="EMBL/GenBank/DDBJ databases">
        <title>Bacillus cereus food isolates.</title>
        <authorList>
            <person name="Boekhorst J."/>
        </authorList>
    </citation>
    <scope>NUCLEOTIDE SEQUENCE [LARGE SCALE GENOMIC DNA]</scope>
    <source>
        <strain evidence="12 13">B4082</strain>
    </source>
</reference>
<organism evidence="12 13">
    <name type="scientific">Bacillus cereus</name>
    <dbReference type="NCBI Taxonomy" id="1396"/>
    <lineage>
        <taxon>Bacteria</taxon>
        <taxon>Bacillati</taxon>
        <taxon>Bacillota</taxon>
        <taxon>Bacilli</taxon>
        <taxon>Bacillales</taxon>
        <taxon>Bacillaceae</taxon>
        <taxon>Bacillus</taxon>
        <taxon>Bacillus cereus group</taxon>
    </lineage>
</organism>
<evidence type="ECO:0000259" key="11">
    <source>
        <dbReference type="PROSITE" id="PS51464"/>
    </source>
</evidence>
<dbReference type="EC" id="2.6.1.16" evidence="2 9"/>
<feature type="initiator methionine" description="Removed" evidence="9">
    <location>
        <position position="1"/>
    </location>
</feature>
<evidence type="ECO:0000259" key="10">
    <source>
        <dbReference type="PROSITE" id="PS51278"/>
    </source>
</evidence>
<dbReference type="AlphaFoldDB" id="A0A164DYD3"/>
<dbReference type="PANTHER" id="PTHR10937:SF0">
    <property type="entry name" value="GLUTAMINE--FRUCTOSE-6-PHOSPHATE TRANSAMINASE (ISOMERIZING)"/>
    <property type="match status" value="1"/>
</dbReference>
<keyword evidence="6 9" id="KW-0808">Transferase</keyword>
<accession>A0A164DYD3</accession>
<keyword evidence="8" id="KW-0315">Glutamine amidotransferase</keyword>
<dbReference type="Proteomes" id="UP000076501">
    <property type="component" value="Unassembled WGS sequence"/>
</dbReference>
<name>A0A164DYD3_BACCE</name>
<dbReference type="CDD" id="cd05009">
    <property type="entry name" value="SIS_GlmS_GlmD_2"/>
    <property type="match status" value="1"/>
</dbReference>
<dbReference type="InterPro" id="IPR001347">
    <property type="entry name" value="SIS_dom"/>
</dbReference>
<dbReference type="PROSITE" id="PS51464">
    <property type="entry name" value="SIS"/>
    <property type="match status" value="2"/>
</dbReference>
<dbReference type="PROSITE" id="PS51278">
    <property type="entry name" value="GATASE_TYPE_2"/>
    <property type="match status" value="1"/>
</dbReference>
<dbReference type="CDD" id="cd00714">
    <property type="entry name" value="GFAT"/>
    <property type="match status" value="1"/>
</dbReference>
<dbReference type="NCBIfam" id="TIGR01135">
    <property type="entry name" value="glmS"/>
    <property type="match status" value="1"/>
</dbReference>
<dbReference type="EMBL" id="LJKA01000053">
    <property type="protein sequence ID" value="KZD31829.1"/>
    <property type="molecule type" value="Genomic_DNA"/>
</dbReference>
<feature type="domain" description="Glutamine amidotransferase type-2" evidence="10">
    <location>
        <begin position="2"/>
        <end position="217"/>
    </location>
</feature>
<dbReference type="FunFam" id="3.40.50.10490:FF:000022">
    <property type="entry name" value="Glutamine--fructose-6-phosphate aminotransferase [isomerizing]"/>
    <property type="match status" value="1"/>
</dbReference>
<dbReference type="Pfam" id="PF01380">
    <property type="entry name" value="SIS"/>
    <property type="match status" value="2"/>
</dbReference>
<keyword evidence="5 9" id="KW-0032">Aminotransferase</keyword>
<dbReference type="InterPro" id="IPR005855">
    <property type="entry name" value="GFAT"/>
</dbReference>
<proteinExistence type="inferred from homology"/>
<dbReference type="GO" id="GO:0097367">
    <property type="term" value="F:carbohydrate derivative binding"/>
    <property type="evidence" value="ECO:0007669"/>
    <property type="project" value="InterPro"/>
</dbReference>
<dbReference type="CDD" id="cd05008">
    <property type="entry name" value="SIS_GlmS_GlmD_1"/>
    <property type="match status" value="1"/>
</dbReference>
<dbReference type="Gene3D" id="3.60.20.10">
    <property type="entry name" value="Glutamine Phosphoribosylpyrophosphate, subunit 1, domain 1"/>
    <property type="match status" value="1"/>
</dbReference>
<keyword evidence="4 9" id="KW-0963">Cytoplasm</keyword>
<dbReference type="HAMAP" id="MF_00164">
    <property type="entry name" value="GlmS"/>
    <property type="match status" value="1"/>
</dbReference>
<evidence type="ECO:0000256" key="6">
    <source>
        <dbReference type="ARBA" id="ARBA00022679"/>
    </source>
</evidence>
<evidence type="ECO:0000256" key="8">
    <source>
        <dbReference type="ARBA" id="ARBA00022962"/>
    </source>
</evidence>
<dbReference type="FunFam" id="3.60.20.10:FF:000006">
    <property type="entry name" value="Glutamine--fructose-6-phosphate aminotransferase [isomerizing]"/>
    <property type="match status" value="1"/>
</dbReference>
<dbReference type="InterPro" id="IPR047084">
    <property type="entry name" value="GFAT_N"/>
</dbReference>
<dbReference type="GO" id="GO:0005829">
    <property type="term" value="C:cytosol"/>
    <property type="evidence" value="ECO:0007669"/>
    <property type="project" value="TreeGrafter"/>
</dbReference>
<dbReference type="PATRIC" id="fig|1396.539.peg.2805"/>
<dbReference type="GO" id="GO:0006047">
    <property type="term" value="P:UDP-N-acetylglucosamine metabolic process"/>
    <property type="evidence" value="ECO:0007669"/>
    <property type="project" value="TreeGrafter"/>
</dbReference>
<feature type="active site" description="For Fru-6P isomerization activity" evidence="9">
    <location>
        <position position="595"/>
    </location>
</feature>
<feature type="domain" description="SIS" evidence="11">
    <location>
        <begin position="452"/>
        <end position="590"/>
    </location>
</feature>
<comment type="function">
    <text evidence="9">Catalyzes the first step in hexosamine metabolism, converting fructose-6P into glucosamine-6P using glutamine as a nitrogen source.</text>
</comment>
<dbReference type="Gene3D" id="3.40.50.10490">
    <property type="entry name" value="Glucose-6-phosphate isomerase like protein, domain 1"/>
    <property type="match status" value="2"/>
</dbReference>
<evidence type="ECO:0000313" key="13">
    <source>
        <dbReference type="Proteomes" id="UP000076501"/>
    </source>
</evidence>
<feature type="domain" description="SIS" evidence="11">
    <location>
        <begin position="283"/>
        <end position="422"/>
    </location>
</feature>
<protein>
    <recommendedName>
        <fullName evidence="3 9">Glutamine--fructose-6-phosphate aminotransferase [isomerizing]</fullName>
        <ecNumber evidence="2 9">2.6.1.16</ecNumber>
    </recommendedName>
    <alternativeName>
        <fullName evidence="9">D-fructose-6-phosphate amidotransferase</fullName>
    </alternativeName>
    <alternativeName>
        <fullName evidence="9">GFAT</fullName>
    </alternativeName>
    <alternativeName>
        <fullName evidence="9">Glucosamine-6-phosphate synthase</fullName>
    </alternativeName>
    <alternativeName>
        <fullName evidence="9">Hexosephosphate aminotransferase</fullName>
    </alternativeName>
    <alternativeName>
        <fullName evidence="9">L-glutamine--D-fructose-6-phosphate amidotransferase</fullName>
    </alternativeName>
</protein>
<comment type="catalytic activity">
    <reaction evidence="1 9">
        <text>D-fructose 6-phosphate + L-glutamine = D-glucosamine 6-phosphate + L-glutamate</text>
        <dbReference type="Rhea" id="RHEA:13237"/>
        <dbReference type="ChEBI" id="CHEBI:29985"/>
        <dbReference type="ChEBI" id="CHEBI:58359"/>
        <dbReference type="ChEBI" id="CHEBI:58725"/>
        <dbReference type="ChEBI" id="CHEBI:61527"/>
        <dbReference type="EC" id="2.6.1.16"/>
    </reaction>
</comment>
<dbReference type="InterPro" id="IPR029055">
    <property type="entry name" value="Ntn_hydrolases_N"/>
</dbReference>
<dbReference type="GO" id="GO:0006487">
    <property type="term" value="P:protein N-linked glycosylation"/>
    <property type="evidence" value="ECO:0007669"/>
    <property type="project" value="TreeGrafter"/>
</dbReference>
<dbReference type="SUPFAM" id="SSF56235">
    <property type="entry name" value="N-terminal nucleophile aminohydrolases (Ntn hydrolases)"/>
    <property type="match status" value="1"/>
</dbReference>
<dbReference type="InterPro" id="IPR046348">
    <property type="entry name" value="SIS_dom_sf"/>
</dbReference>
<dbReference type="PANTHER" id="PTHR10937">
    <property type="entry name" value="GLUCOSAMINE--FRUCTOSE-6-PHOSPHATE AMINOTRANSFERASE, ISOMERIZING"/>
    <property type="match status" value="1"/>
</dbReference>
<evidence type="ECO:0000256" key="5">
    <source>
        <dbReference type="ARBA" id="ARBA00022576"/>
    </source>
</evidence>
<evidence type="ECO:0000256" key="2">
    <source>
        <dbReference type="ARBA" id="ARBA00012916"/>
    </source>
</evidence>
<dbReference type="SUPFAM" id="SSF53697">
    <property type="entry name" value="SIS domain"/>
    <property type="match status" value="1"/>
</dbReference>